<evidence type="ECO:0000256" key="1">
    <source>
        <dbReference type="ARBA" id="ARBA00004162"/>
    </source>
</evidence>
<keyword evidence="14" id="KW-1185">Reference proteome</keyword>
<dbReference type="InterPro" id="IPR013783">
    <property type="entry name" value="Ig-like_fold"/>
</dbReference>
<dbReference type="SUPFAM" id="SSF101912">
    <property type="entry name" value="Sema domain"/>
    <property type="match status" value="1"/>
</dbReference>
<dbReference type="SMART" id="SM00429">
    <property type="entry name" value="IPT"/>
    <property type="match status" value="4"/>
</dbReference>
<dbReference type="EMBL" id="JBJQND010000007">
    <property type="protein sequence ID" value="KAL3871121.1"/>
    <property type="molecule type" value="Genomic_DNA"/>
</dbReference>
<dbReference type="SMART" id="SM00423">
    <property type="entry name" value="PSI"/>
    <property type="match status" value="2"/>
</dbReference>
<dbReference type="Gene3D" id="1.10.506.10">
    <property type="entry name" value="GTPase Activation - p120gap, domain 1"/>
    <property type="match status" value="1"/>
</dbReference>
<dbReference type="Pfam" id="PF01403">
    <property type="entry name" value="Sema"/>
    <property type="match status" value="1"/>
</dbReference>
<dbReference type="InterPro" id="IPR008936">
    <property type="entry name" value="Rho_GTPase_activation_prot"/>
</dbReference>
<evidence type="ECO:0000256" key="5">
    <source>
        <dbReference type="ARBA" id="ARBA00022737"/>
    </source>
</evidence>
<evidence type="ECO:0000256" key="11">
    <source>
        <dbReference type="SAM" id="Phobius"/>
    </source>
</evidence>
<dbReference type="CDD" id="cd00603">
    <property type="entry name" value="IPT_PCSR"/>
    <property type="match status" value="1"/>
</dbReference>
<feature type="transmembrane region" description="Helical" evidence="11">
    <location>
        <begin position="1180"/>
        <end position="1205"/>
    </location>
</feature>
<dbReference type="InterPro" id="IPR016201">
    <property type="entry name" value="PSI"/>
</dbReference>
<dbReference type="Gene3D" id="3.10.20.90">
    <property type="entry name" value="Phosphatidylinositol 3-kinase Catalytic Subunit, Chain A, domain 1"/>
    <property type="match status" value="1"/>
</dbReference>
<accession>A0ABD3WCI7</accession>
<evidence type="ECO:0000256" key="10">
    <source>
        <dbReference type="PROSITE-ProRule" id="PRU00352"/>
    </source>
</evidence>
<evidence type="ECO:0000256" key="7">
    <source>
        <dbReference type="ARBA" id="ARBA00023136"/>
    </source>
</evidence>
<dbReference type="InterPro" id="IPR015943">
    <property type="entry name" value="WD40/YVTN_repeat-like_dom_sf"/>
</dbReference>
<dbReference type="Pfam" id="PF01833">
    <property type="entry name" value="TIG"/>
    <property type="match status" value="3"/>
</dbReference>
<evidence type="ECO:0000256" key="8">
    <source>
        <dbReference type="ARBA" id="ARBA00023157"/>
    </source>
</evidence>
<dbReference type="GO" id="GO:0005886">
    <property type="term" value="C:plasma membrane"/>
    <property type="evidence" value="ECO:0007669"/>
    <property type="project" value="UniProtKB-SubCell"/>
</dbReference>
<evidence type="ECO:0000259" key="12">
    <source>
        <dbReference type="PROSITE" id="PS51004"/>
    </source>
</evidence>
<dbReference type="CDD" id="cd12205">
    <property type="entry name" value="RasGAP_plexin"/>
    <property type="match status" value="1"/>
</dbReference>
<dbReference type="Proteomes" id="UP001634394">
    <property type="component" value="Unassembled WGS sequence"/>
</dbReference>
<keyword evidence="4" id="KW-0732">Signal</keyword>
<dbReference type="InterPro" id="IPR002909">
    <property type="entry name" value="IPT_dom"/>
</dbReference>
<dbReference type="InterPro" id="IPR001627">
    <property type="entry name" value="Semap_dom"/>
</dbReference>
<evidence type="ECO:0000313" key="13">
    <source>
        <dbReference type="EMBL" id="KAL3871121.1"/>
    </source>
</evidence>
<feature type="domain" description="Sema" evidence="12">
    <location>
        <begin position="30"/>
        <end position="452"/>
    </location>
</feature>
<comment type="caution">
    <text evidence="13">The sequence shown here is derived from an EMBL/GenBank/DDBJ whole genome shotgun (WGS) entry which is preliminary data.</text>
</comment>
<keyword evidence="2" id="KW-1003">Cell membrane</keyword>
<dbReference type="InterPro" id="IPR014756">
    <property type="entry name" value="Ig_E-set"/>
</dbReference>
<dbReference type="PROSITE" id="PS51004">
    <property type="entry name" value="SEMA"/>
    <property type="match status" value="1"/>
</dbReference>
<organism evidence="13 14">
    <name type="scientific">Sinanodonta woodiana</name>
    <name type="common">Chinese pond mussel</name>
    <name type="synonym">Anodonta woodiana</name>
    <dbReference type="NCBI Taxonomy" id="1069815"/>
    <lineage>
        <taxon>Eukaryota</taxon>
        <taxon>Metazoa</taxon>
        <taxon>Spiralia</taxon>
        <taxon>Lophotrochozoa</taxon>
        <taxon>Mollusca</taxon>
        <taxon>Bivalvia</taxon>
        <taxon>Autobranchia</taxon>
        <taxon>Heteroconchia</taxon>
        <taxon>Palaeoheterodonta</taxon>
        <taxon>Unionida</taxon>
        <taxon>Unionoidea</taxon>
        <taxon>Unionidae</taxon>
        <taxon>Unioninae</taxon>
        <taxon>Sinanodonta</taxon>
    </lineage>
</organism>
<dbReference type="PANTHER" id="PTHR22625">
    <property type="entry name" value="PLEXIN"/>
    <property type="match status" value="1"/>
</dbReference>
<dbReference type="InterPro" id="IPR036352">
    <property type="entry name" value="Semap_dom_sf"/>
</dbReference>
<dbReference type="PANTHER" id="PTHR22625:SF70">
    <property type="entry name" value="PLEXIN A, ISOFORM A"/>
    <property type="match status" value="1"/>
</dbReference>
<evidence type="ECO:0000256" key="3">
    <source>
        <dbReference type="ARBA" id="ARBA00022692"/>
    </source>
</evidence>
<dbReference type="InterPro" id="IPR013548">
    <property type="entry name" value="Plexin_cytoplasmic_RasGAP_dom"/>
</dbReference>
<evidence type="ECO:0000313" key="14">
    <source>
        <dbReference type="Proteomes" id="UP001634394"/>
    </source>
</evidence>
<dbReference type="SMART" id="SM00630">
    <property type="entry name" value="Sema"/>
    <property type="match status" value="1"/>
</dbReference>
<feature type="transmembrane region" description="Helical" evidence="11">
    <location>
        <begin position="21"/>
        <end position="41"/>
    </location>
</feature>
<keyword evidence="3 11" id="KW-0812">Transmembrane</keyword>
<evidence type="ECO:0000256" key="4">
    <source>
        <dbReference type="ARBA" id="ARBA00022729"/>
    </source>
</evidence>
<keyword evidence="6 11" id="KW-1133">Transmembrane helix</keyword>
<dbReference type="Gene3D" id="2.130.10.10">
    <property type="entry name" value="YVTN repeat-like/Quinoprotein amine dehydrogenase"/>
    <property type="match status" value="1"/>
</dbReference>
<proteinExistence type="predicted"/>
<evidence type="ECO:0000256" key="6">
    <source>
        <dbReference type="ARBA" id="ARBA00022989"/>
    </source>
</evidence>
<keyword evidence="5" id="KW-0677">Repeat</keyword>
<dbReference type="Pfam" id="PF20170">
    <property type="entry name" value="Plexin_RBD"/>
    <property type="match status" value="1"/>
</dbReference>
<keyword evidence="8" id="KW-1015">Disulfide bond</keyword>
<keyword evidence="7 11" id="KW-0472">Membrane</keyword>
<gene>
    <name evidence="13" type="ORF">ACJMK2_039140</name>
</gene>
<dbReference type="Gene3D" id="2.60.40.10">
    <property type="entry name" value="Immunoglobulins"/>
    <property type="match status" value="4"/>
</dbReference>
<dbReference type="SUPFAM" id="SSF81296">
    <property type="entry name" value="E set domains"/>
    <property type="match status" value="3"/>
</dbReference>
<keyword evidence="9" id="KW-0325">Glycoprotein</keyword>
<dbReference type="SUPFAM" id="SSF103575">
    <property type="entry name" value="Plexin repeat"/>
    <property type="match status" value="1"/>
</dbReference>
<dbReference type="Pfam" id="PF08337">
    <property type="entry name" value="Plexin_cytopl"/>
    <property type="match status" value="1"/>
</dbReference>
<reference evidence="13 14" key="1">
    <citation type="submission" date="2024-11" db="EMBL/GenBank/DDBJ databases">
        <title>Chromosome-level genome assembly of the freshwater bivalve Anodonta woodiana.</title>
        <authorList>
            <person name="Chen X."/>
        </authorList>
    </citation>
    <scope>NUCLEOTIDE SEQUENCE [LARGE SCALE GENOMIC DNA]</scope>
    <source>
        <strain evidence="13">MN2024</strain>
        <tissue evidence="13">Gills</tissue>
    </source>
</reference>
<name>A0ABD3WCI7_SINWO</name>
<evidence type="ECO:0000256" key="9">
    <source>
        <dbReference type="ARBA" id="ARBA00023180"/>
    </source>
</evidence>
<comment type="subcellular location">
    <subcellularLocation>
        <location evidence="1">Cell membrane</location>
        <topology evidence="1">Single-pass membrane protein</topology>
    </subcellularLocation>
</comment>
<protein>
    <recommendedName>
        <fullName evidence="12">Sema domain-containing protein</fullName>
    </recommendedName>
</protein>
<dbReference type="InterPro" id="IPR046800">
    <property type="entry name" value="Plexin_RBD"/>
</dbReference>
<dbReference type="InterPro" id="IPR031148">
    <property type="entry name" value="Plexin"/>
</dbReference>
<dbReference type="SUPFAM" id="SSF48350">
    <property type="entry name" value="GTPase activation domain, GAP"/>
    <property type="match status" value="1"/>
</dbReference>
<sequence>MVARKTRHLHQYRLTRIDEELTMARGVTFFFILTATATGSVQMHKLIKSEDIRTNISHMVASQYGDIYVGTMNKIYHLNSSLGQISSVVMVTDTEKDNFVNVLFLDENYRTNMSLMTCAFLSGCQMRNITNISIYRNIEGSNVKREDTPGTQRPPDPVLLSSDGCIRMGSTYDLFNALLKKGLTKAKLNEQRDKLAGCDTSEEITLIDLTELANHVKSFIYGFSFVNLDYLFSNQIPYGPTVSKLCQKQRPAYSEMPIFCSRDEYKILKSIQYTRFNQTDGLLVGVFTNENESRSAVCLFKYSDFENVMVENIKECFNGTNYNKEYRKKKETCIKQENQTANTEYLCTQVNILQIVIGNIAVVGEVILYDENNSFNPLAAVGVLHISRKTLVFLGSLTGQVYEIIQNTNGSWSRLNTFDLGTSSRIGRDILFDSSFRHFYLFSKSKIFKYTLHNCDEYKYCHTCLAPGNHVVCGWCLLQNKCGILEDCKSTIWLQGPAYSVCSVEGSISPPTLNMNLTQNVMVHHKQQLPDIYNYSCKLSCSDDTFQAIIVNDTVSCDLHSLGNCSNLFDEGTGLISVSVFSNWSTDPVLSGMLTVYDCIHVIRCTQCMRTDISCAWCATINKCINPHENCSEGNKMVNASNRCPVINVTEVINVPNRIPDVFRYIHGLNIPNGTYKCKLNLSDEYGVGERLNDTMVRCIFNMNTTPIHPNGSINASLKLILAPNYSIERNNNSEIKVTIYECDYLAGNDCSLCKSYTTKYGCRWCGNTCQYGSNTSCIENDCPSPSITKVTPLTAHVSASAVITIQGNNLGVKFMDVKDSVTVGGKHCSPIFEEYLQSKRIVCRLEPFVNPARVNVSVSIPGKEHVHFSEQYSFQKPIITKIFPNIGPKSGGSLVRITGESLDTGNDVSVNIGDMICGNLRQENSSSVTCVTEAYRGNVSAHPVYMNFSGVLETGKNVQFEYKDDPTIWNIAPLKSFNSGGRKIIVTGRELYIIQQPMIYLVYNNRTESPTRVCANINFTAIVCPSPKNIFKSAEDTKPRVAFKMDKVLSVTDVSNAFPNVSSEITYLDDPSITPFETPVSFKEFLSIKGSNLTDAADKGDIAVWVGNGTCSVTALNSDEILCRPPSDRPEGAGCDNSTEDQQKSMSYYDMKIIVKIGDISFFPGCLRYGSKTDEQSNLIIIVTAVAAVLLVVVLAIVCGCVVIKRKTTKQKKDFMIQMDRIEGEVRNQCREAFAELQTAMTDLKNELEGGNVLVRDYDNFTYNILFQGRKDHPVLQQTILEFKSCHRGLEIFKNLLRNKHFLLTFIKTLEADGADIKVKSEIASLLMVVNQDNMQYITDVMKTLLEDLIDHSVTSRNEKILLRRSECVVEKLLTHWLSLCLYDYLKHSTGSALFYLYKAIKFQVEKGPVDYITGCAKYTLSEEKIFTGRDQEIQPRSLNMTVKHQMRNDEEEKEISCTVLDCDTISQVKMKMLDTFYRNIPYSQRPSVHTTALEQIDGDNFLPVLDEDDTNIKDGMWKCLNTLRHYRIPNGAVMRLSVNNQIRCSRIALEDVEPELIFTSTIKRQKTIVRTISGSHFWHLTKQHVEKEGMKLSSDFFLPTLLNTKGLLQDYIDDFFQKMLTADDQVPMAIKYLFDFFESCAQKHSITDPDVLHTWKCNSLLLRFWVNIIKNPEFVFDIHKSSIVNSCLSVIAQTLMDSCSTTELVLGKHSPSNKLLFARDIPRYKNMVRAYFQSVKQKASVSDQDMNSFLNDLSKNVSDKLYPTSALLELYKYAYSIKQPMMAALEESDKHQCSVSTKELVKRLQQVYDGVGPQLPVRS</sequence>
<comment type="caution">
    <text evidence="10">Lacks conserved residue(s) required for the propagation of feature annotation.</text>
</comment>
<evidence type="ECO:0000256" key="2">
    <source>
        <dbReference type="ARBA" id="ARBA00022475"/>
    </source>
</evidence>